<evidence type="ECO:0000313" key="4">
    <source>
        <dbReference type="Proteomes" id="UP001253545"/>
    </source>
</evidence>
<protein>
    <recommendedName>
        <fullName evidence="5">PEP-CTERM protein-sorting domain-containing protein</fullName>
    </recommendedName>
</protein>
<evidence type="ECO:0000313" key="3">
    <source>
        <dbReference type="EMBL" id="MDT0595403.1"/>
    </source>
</evidence>
<comment type="caution">
    <text evidence="3">The sequence shown here is derived from an EMBL/GenBank/DDBJ whole genome shotgun (WGS) entry which is preliminary data.</text>
</comment>
<sequence length="192" mass="20258">MKAKILILLMSFVVMSSAANAAIIFGNNGTNTTVTLTNDITFLATGSSDNFTRFIFEDAFSTEQTVQIGGTISNTIGVSINGVAFTNPSTGSVWGGLSFDLNEWDTNDFGMSFSESFNFNAGDTVVLTSGTAVLNASASFMPDLMPLSVVLVSNSAFALSERVILTPVEASAPATLATFMLGAFVLFKRRAK</sequence>
<proteinExistence type="predicted"/>
<gene>
    <name evidence="3" type="ORF">RM552_11145</name>
</gene>
<dbReference type="Proteomes" id="UP001253545">
    <property type="component" value="Unassembled WGS sequence"/>
</dbReference>
<reference evidence="3 4" key="1">
    <citation type="submission" date="2023-09" db="EMBL/GenBank/DDBJ databases">
        <authorList>
            <person name="Rey-Velasco X."/>
        </authorList>
    </citation>
    <scope>NUCLEOTIDE SEQUENCE [LARGE SCALE GENOMIC DNA]</scope>
    <source>
        <strain evidence="3 4">P117</strain>
    </source>
</reference>
<keyword evidence="2" id="KW-0732">Signal</keyword>
<feature type="signal peptide" evidence="2">
    <location>
        <begin position="1"/>
        <end position="21"/>
    </location>
</feature>
<keyword evidence="4" id="KW-1185">Reference proteome</keyword>
<organism evidence="3 4">
    <name type="scientific">Glaciecola petra</name>
    <dbReference type="NCBI Taxonomy" id="3075602"/>
    <lineage>
        <taxon>Bacteria</taxon>
        <taxon>Pseudomonadati</taxon>
        <taxon>Pseudomonadota</taxon>
        <taxon>Gammaproteobacteria</taxon>
        <taxon>Alteromonadales</taxon>
        <taxon>Alteromonadaceae</taxon>
        <taxon>Glaciecola</taxon>
    </lineage>
</organism>
<evidence type="ECO:0000256" key="2">
    <source>
        <dbReference type="SAM" id="SignalP"/>
    </source>
</evidence>
<evidence type="ECO:0000256" key="1">
    <source>
        <dbReference type="SAM" id="Phobius"/>
    </source>
</evidence>
<feature type="chain" id="PRO_5045960948" description="PEP-CTERM protein-sorting domain-containing protein" evidence="2">
    <location>
        <begin position="22"/>
        <end position="192"/>
    </location>
</feature>
<evidence type="ECO:0008006" key="5">
    <source>
        <dbReference type="Google" id="ProtNLM"/>
    </source>
</evidence>
<accession>A0ABU2ZTN7</accession>
<dbReference type="EMBL" id="JAVRHX010000003">
    <property type="protein sequence ID" value="MDT0595403.1"/>
    <property type="molecule type" value="Genomic_DNA"/>
</dbReference>
<dbReference type="RefSeq" id="WP_311368919.1">
    <property type="nucleotide sequence ID" value="NZ_JAVRHX010000003.1"/>
</dbReference>
<feature type="transmembrane region" description="Helical" evidence="1">
    <location>
        <begin position="170"/>
        <end position="187"/>
    </location>
</feature>
<name>A0ABU2ZTN7_9ALTE</name>
<keyword evidence="1" id="KW-0812">Transmembrane</keyword>
<keyword evidence="1" id="KW-1133">Transmembrane helix</keyword>
<keyword evidence="1" id="KW-0472">Membrane</keyword>